<feature type="transmembrane region" description="Helical" evidence="1">
    <location>
        <begin position="86"/>
        <end position="106"/>
    </location>
</feature>
<keyword evidence="1" id="KW-0812">Transmembrane</keyword>
<dbReference type="InterPro" id="IPR006311">
    <property type="entry name" value="TAT_signal"/>
</dbReference>
<evidence type="ECO:0000256" key="1">
    <source>
        <dbReference type="SAM" id="Phobius"/>
    </source>
</evidence>
<gene>
    <name evidence="2" type="ORF">LJ755_14010</name>
    <name evidence="3" type="ORF">MUK71_11140</name>
</gene>
<dbReference type="EMBL" id="CP094984">
    <property type="protein sequence ID" value="UON91164.1"/>
    <property type="molecule type" value="Genomic_DNA"/>
</dbReference>
<dbReference type="Proteomes" id="UP000829758">
    <property type="component" value="Chromosome"/>
</dbReference>
<dbReference type="AlphaFoldDB" id="A0A9X1SCF1"/>
<evidence type="ECO:0008006" key="6">
    <source>
        <dbReference type="Google" id="ProtNLM"/>
    </source>
</evidence>
<feature type="transmembrane region" description="Helical" evidence="1">
    <location>
        <begin position="21"/>
        <end position="46"/>
    </location>
</feature>
<evidence type="ECO:0000313" key="3">
    <source>
        <dbReference type="EMBL" id="UON91164.1"/>
    </source>
</evidence>
<reference evidence="2" key="1">
    <citation type="submission" date="2021-10" db="EMBL/GenBank/DDBJ databases">
        <title>Novel species in genus Arthrobacter.</title>
        <authorList>
            <person name="Liu Y."/>
        </authorList>
    </citation>
    <scope>NUCLEOTIDE SEQUENCE</scope>
    <source>
        <strain evidence="2">Zg-Y462</strain>
        <strain evidence="4">zg-Y462</strain>
    </source>
</reference>
<keyword evidence="1" id="KW-0472">Membrane</keyword>
<sequence>MRSEDGSRSGGYLTPSGPTAAPWLGILRAAFLLTGAAAVLAAAAAAVLTGPGAAASSLLGWFLIAAFFGISLLVGHFVGRSNPSGAIGMFAVTYAIKIVGFAAILFGLGTPEWLHREWFSLTAVGAVVLWQAAEVRAYSRTRHLIYADIPDETTKGAGHA</sequence>
<name>A0A9X1SCF1_9MICC</name>
<keyword evidence="4" id="KW-1185">Reference proteome</keyword>
<accession>A0A9X1SCF1</accession>
<keyword evidence="1" id="KW-1133">Transmembrane helix</keyword>
<dbReference type="Proteomes" id="UP001155145">
    <property type="component" value="Unassembled WGS sequence"/>
</dbReference>
<protein>
    <recommendedName>
        <fullName evidence="6">ATP synthase protein I</fullName>
    </recommendedName>
</protein>
<dbReference type="PROSITE" id="PS51318">
    <property type="entry name" value="TAT"/>
    <property type="match status" value="1"/>
</dbReference>
<evidence type="ECO:0000313" key="5">
    <source>
        <dbReference type="Proteomes" id="UP001155145"/>
    </source>
</evidence>
<feature type="transmembrane region" description="Helical" evidence="1">
    <location>
        <begin position="58"/>
        <end position="79"/>
    </location>
</feature>
<evidence type="ECO:0000313" key="4">
    <source>
        <dbReference type="Proteomes" id="UP000829758"/>
    </source>
</evidence>
<dbReference type="RefSeq" id="WP_227903354.1">
    <property type="nucleotide sequence ID" value="NZ_CP094984.1"/>
</dbReference>
<evidence type="ECO:0000313" key="2">
    <source>
        <dbReference type="EMBL" id="MCC3273839.1"/>
    </source>
</evidence>
<organism evidence="2 5">
    <name type="scientific">Arthrobacter zhangbolii</name>
    <dbReference type="NCBI Taxonomy" id="2886936"/>
    <lineage>
        <taxon>Bacteria</taxon>
        <taxon>Bacillati</taxon>
        <taxon>Actinomycetota</taxon>
        <taxon>Actinomycetes</taxon>
        <taxon>Micrococcales</taxon>
        <taxon>Micrococcaceae</taxon>
        <taxon>Arthrobacter</taxon>
    </lineage>
</organism>
<proteinExistence type="predicted"/>
<dbReference type="EMBL" id="JAJFZT010000009">
    <property type="protein sequence ID" value="MCC3273839.1"/>
    <property type="molecule type" value="Genomic_DNA"/>
</dbReference>